<dbReference type="AlphaFoldDB" id="A0A0L8IGF1"/>
<gene>
    <name evidence="2" type="ORF">OCBIM_22000958mg</name>
</gene>
<sequence length="71" mass="7998">MLPGCNSDERRVMLRCKPADITIDGIHCVAYFIIISITVIGITTTIVCRQTNKRNFTTSNFLIITIKHSQT</sequence>
<protein>
    <submittedName>
        <fullName evidence="2">Uncharacterized protein</fullName>
    </submittedName>
</protein>
<evidence type="ECO:0000313" key="2">
    <source>
        <dbReference type="EMBL" id="KOG00551.1"/>
    </source>
</evidence>
<dbReference type="EMBL" id="KQ415782">
    <property type="protein sequence ID" value="KOG00551.1"/>
    <property type="molecule type" value="Genomic_DNA"/>
</dbReference>
<evidence type="ECO:0000256" key="1">
    <source>
        <dbReference type="SAM" id="Phobius"/>
    </source>
</evidence>
<reference evidence="2" key="1">
    <citation type="submission" date="2015-07" db="EMBL/GenBank/DDBJ databases">
        <title>MeaNS - Measles Nucleotide Surveillance Program.</title>
        <authorList>
            <person name="Tran T."/>
            <person name="Druce J."/>
        </authorList>
    </citation>
    <scope>NUCLEOTIDE SEQUENCE</scope>
    <source>
        <strain evidence="2">UCB-OBI-ISO-001</strain>
        <tissue evidence="2">Gonad</tissue>
    </source>
</reference>
<organism evidence="2">
    <name type="scientific">Octopus bimaculoides</name>
    <name type="common">California two-spotted octopus</name>
    <dbReference type="NCBI Taxonomy" id="37653"/>
    <lineage>
        <taxon>Eukaryota</taxon>
        <taxon>Metazoa</taxon>
        <taxon>Spiralia</taxon>
        <taxon>Lophotrochozoa</taxon>
        <taxon>Mollusca</taxon>
        <taxon>Cephalopoda</taxon>
        <taxon>Coleoidea</taxon>
        <taxon>Octopodiformes</taxon>
        <taxon>Octopoda</taxon>
        <taxon>Incirrata</taxon>
        <taxon>Octopodidae</taxon>
        <taxon>Octopus</taxon>
    </lineage>
</organism>
<proteinExistence type="predicted"/>
<keyword evidence="1" id="KW-1133">Transmembrane helix</keyword>
<name>A0A0L8IGF1_OCTBM</name>
<keyword evidence="1" id="KW-0812">Transmembrane</keyword>
<feature type="transmembrane region" description="Helical" evidence="1">
    <location>
        <begin position="29"/>
        <end position="48"/>
    </location>
</feature>
<accession>A0A0L8IGF1</accession>
<keyword evidence="1" id="KW-0472">Membrane</keyword>